<gene>
    <name evidence="1" type="ORF">ACFFHF_20360</name>
</gene>
<organism evidence="1 2">
    <name type="scientific">Robertmurraya beringensis</name>
    <dbReference type="NCBI Taxonomy" id="641660"/>
    <lineage>
        <taxon>Bacteria</taxon>
        <taxon>Bacillati</taxon>
        <taxon>Bacillota</taxon>
        <taxon>Bacilli</taxon>
        <taxon>Bacillales</taxon>
        <taxon>Bacillaceae</taxon>
        <taxon>Robertmurraya</taxon>
    </lineage>
</organism>
<evidence type="ECO:0000313" key="2">
    <source>
        <dbReference type="Proteomes" id="UP001589738"/>
    </source>
</evidence>
<proteinExistence type="predicted"/>
<evidence type="ECO:0000313" key="1">
    <source>
        <dbReference type="EMBL" id="MFC0477548.1"/>
    </source>
</evidence>
<keyword evidence="1" id="KW-0032">Aminotransferase</keyword>
<comment type="caution">
    <text evidence="1">The sequence shown here is derived from an EMBL/GenBank/DDBJ whole genome shotgun (WGS) entry which is preliminary data.</text>
</comment>
<name>A0ABV6KW34_9BACI</name>
<keyword evidence="1" id="KW-0808">Transferase</keyword>
<accession>A0ABV6KW34</accession>
<dbReference type="GO" id="GO:0008483">
    <property type="term" value="F:transaminase activity"/>
    <property type="evidence" value="ECO:0007669"/>
    <property type="project" value="UniProtKB-KW"/>
</dbReference>
<protein>
    <submittedName>
        <fullName evidence="1">Branched-chain amino acid aminotransferase</fullName>
    </submittedName>
</protein>
<keyword evidence="2" id="KW-1185">Reference proteome</keyword>
<dbReference type="EMBL" id="JBHLUU010000122">
    <property type="protein sequence ID" value="MFC0477548.1"/>
    <property type="molecule type" value="Genomic_DNA"/>
</dbReference>
<sequence length="190" mass="22466">MLKESLQNLIKNQSKVELYPEEYDFVINNGLTNSDTEVVKIDGKSRFHDAYMERSNKETEEFLGEENANFLNEPITYFKEHMNEFLYMESKWFTLIGIDAISFEVDDLFKTYDVMLGLKIQKKYSSKLRDYFTEHSEDPEEPVDLMFDAQEGIWNINFSLHTLPGFREDMTVAEAYQLVYSFIFSFVQTI</sequence>
<reference evidence="1 2" key="1">
    <citation type="submission" date="2024-09" db="EMBL/GenBank/DDBJ databases">
        <authorList>
            <person name="Sun Q."/>
            <person name="Mori K."/>
        </authorList>
    </citation>
    <scope>NUCLEOTIDE SEQUENCE [LARGE SCALE GENOMIC DNA]</scope>
    <source>
        <strain evidence="1 2">CGMCC 1.9126</strain>
    </source>
</reference>
<dbReference type="RefSeq" id="WP_160547080.1">
    <property type="nucleotide sequence ID" value="NZ_JBHLUU010000122.1"/>
</dbReference>
<dbReference type="Proteomes" id="UP001589738">
    <property type="component" value="Unassembled WGS sequence"/>
</dbReference>